<comment type="caution">
    <text evidence="1">The sequence shown here is derived from an EMBL/GenBank/DDBJ whole genome shotgun (WGS) entry which is preliminary data.</text>
</comment>
<reference evidence="1 2" key="2">
    <citation type="submission" date="2007-06" db="EMBL/GenBank/DDBJ databases">
        <title>Draft genome sequence of Pseudoflavonifractor capillosus ATCC 29799.</title>
        <authorList>
            <person name="Sudarsanam P."/>
            <person name="Ley R."/>
            <person name="Guruge J."/>
            <person name="Turnbaugh P.J."/>
            <person name="Mahowald M."/>
            <person name="Liep D."/>
            <person name="Gordon J."/>
        </authorList>
    </citation>
    <scope>NUCLEOTIDE SEQUENCE [LARGE SCALE GENOMIC DNA]</scope>
    <source>
        <strain evidence="1 2">ATCC 29799</strain>
    </source>
</reference>
<gene>
    <name evidence="1" type="ORF">BACCAP_04225</name>
</gene>
<reference evidence="1 2" key="1">
    <citation type="submission" date="2007-04" db="EMBL/GenBank/DDBJ databases">
        <authorList>
            <person name="Fulton L."/>
            <person name="Clifton S."/>
            <person name="Fulton B."/>
            <person name="Xu J."/>
            <person name="Minx P."/>
            <person name="Pepin K.H."/>
            <person name="Johnson M."/>
            <person name="Thiruvilangam P."/>
            <person name="Bhonagiri V."/>
            <person name="Nash W.E."/>
            <person name="Mardis E.R."/>
            <person name="Wilson R.K."/>
        </authorList>
    </citation>
    <scope>NUCLEOTIDE SEQUENCE [LARGE SCALE GENOMIC DNA]</scope>
    <source>
        <strain evidence="1 2">ATCC 29799</strain>
    </source>
</reference>
<proteinExistence type="predicted"/>
<dbReference type="Proteomes" id="UP000003639">
    <property type="component" value="Unassembled WGS sequence"/>
</dbReference>
<dbReference type="AlphaFoldDB" id="A6P158"/>
<accession>A6P158</accession>
<name>A6P158_9FIRM</name>
<evidence type="ECO:0000313" key="2">
    <source>
        <dbReference type="Proteomes" id="UP000003639"/>
    </source>
</evidence>
<sequence length="36" mass="4135">MPTPMWWSQSCRERLSVMSTWATATTGLGFRRCVLS</sequence>
<protein>
    <submittedName>
        <fullName evidence="1">Uncharacterized protein</fullName>
    </submittedName>
</protein>
<evidence type="ECO:0000313" key="1">
    <source>
        <dbReference type="EMBL" id="EDM97750.1"/>
    </source>
</evidence>
<dbReference type="EMBL" id="AAXG02000047">
    <property type="protein sequence ID" value="EDM97750.1"/>
    <property type="molecule type" value="Genomic_DNA"/>
</dbReference>
<keyword evidence="2" id="KW-1185">Reference proteome</keyword>
<organism evidence="1 2">
    <name type="scientific">Pseudoflavonifractor capillosus ATCC 29799</name>
    <dbReference type="NCBI Taxonomy" id="411467"/>
    <lineage>
        <taxon>Bacteria</taxon>
        <taxon>Bacillati</taxon>
        <taxon>Bacillota</taxon>
        <taxon>Clostridia</taxon>
        <taxon>Eubacteriales</taxon>
        <taxon>Oscillospiraceae</taxon>
        <taxon>Pseudoflavonifractor</taxon>
    </lineage>
</organism>